<evidence type="ECO:0000313" key="1">
    <source>
        <dbReference type="EMBL" id="GGG47331.1"/>
    </source>
</evidence>
<organism evidence="1 2">
    <name type="scientific">Epilithonimonas arachidiradicis</name>
    <dbReference type="NCBI Taxonomy" id="1617282"/>
    <lineage>
        <taxon>Bacteria</taxon>
        <taxon>Pseudomonadati</taxon>
        <taxon>Bacteroidota</taxon>
        <taxon>Flavobacteriia</taxon>
        <taxon>Flavobacteriales</taxon>
        <taxon>Weeksellaceae</taxon>
        <taxon>Chryseobacterium group</taxon>
        <taxon>Epilithonimonas</taxon>
    </lineage>
</organism>
<protein>
    <submittedName>
        <fullName evidence="1">Uncharacterized protein</fullName>
    </submittedName>
</protein>
<keyword evidence="2" id="KW-1185">Reference proteome</keyword>
<gene>
    <name evidence="1" type="ORF">GCM10007332_06060</name>
</gene>
<dbReference type="Proteomes" id="UP000658202">
    <property type="component" value="Unassembled WGS sequence"/>
</dbReference>
<comment type="caution">
    <text evidence="1">The sequence shown here is derived from an EMBL/GenBank/DDBJ whole genome shotgun (WGS) entry which is preliminary data.</text>
</comment>
<dbReference type="EMBL" id="BMCW01000001">
    <property type="protein sequence ID" value="GGG47331.1"/>
    <property type="molecule type" value="Genomic_DNA"/>
</dbReference>
<name>A0ABQ1WW07_9FLAO</name>
<accession>A0ABQ1WW07</accession>
<reference evidence="2" key="1">
    <citation type="journal article" date="2019" name="Int. J. Syst. Evol. Microbiol.">
        <title>The Global Catalogue of Microorganisms (GCM) 10K type strain sequencing project: providing services to taxonomists for standard genome sequencing and annotation.</title>
        <authorList>
            <consortium name="The Broad Institute Genomics Platform"/>
            <consortium name="The Broad Institute Genome Sequencing Center for Infectious Disease"/>
            <person name="Wu L."/>
            <person name="Ma J."/>
        </authorList>
    </citation>
    <scope>NUCLEOTIDE SEQUENCE [LARGE SCALE GENOMIC DNA]</scope>
    <source>
        <strain evidence="2">CCM 8490</strain>
    </source>
</reference>
<proteinExistence type="predicted"/>
<evidence type="ECO:0000313" key="2">
    <source>
        <dbReference type="Proteomes" id="UP000658202"/>
    </source>
</evidence>
<sequence>MIATGSLLIEGKTLVKRAKKSIKYMVQYSFALTVSKSYKMSVDIPLDIPLDIPYLSENRLTGLRILVEKR</sequence>